<name>A0A7D9D2B0_9GAMM</name>
<reference evidence="1" key="1">
    <citation type="submission" date="2019-07" db="EMBL/GenBank/DDBJ databases">
        <authorList>
            <person name="Weber M."/>
            <person name="Kostadinov I."/>
            <person name="Kostadinov D I."/>
        </authorList>
    </citation>
    <scope>NUCLEOTIDE SEQUENCE</scope>
    <source>
        <strain evidence="1">Gfbio:sag-sample-m06:053724c1-46a9-4a36-b237-ea2bf867836b</strain>
    </source>
</reference>
<evidence type="ECO:0008006" key="2">
    <source>
        <dbReference type="Google" id="ProtNLM"/>
    </source>
</evidence>
<protein>
    <recommendedName>
        <fullName evidence="2">Reelin domain-containing protein</fullName>
    </recommendedName>
</protein>
<accession>A0A7D9D2B0</accession>
<proteinExistence type="predicted"/>
<dbReference type="AlphaFoldDB" id="A0A7D9D2B0"/>
<dbReference type="NCBIfam" id="NF041895">
    <property type="entry name" value="choice_anch_V"/>
    <property type="match status" value="1"/>
</dbReference>
<dbReference type="EMBL" id="LR633967">
    <property type="protein sequence ID" value="VUX56114.1"/>
    <property type="molecule type" value="Genomic_DNA"/>
</dbReference>
<gene>
    <name evidence="1" type="ORF">JTBM06_V1_300004</name>
</gene>
<sequence>MIAVAAFTLNAARAFPDGAPWGAANPAAEQNCATCHFDADPIRDSEALVISGLPLYFVPGAIYDLKIVLEDPDTVTAGFQLIAQAANHEAGTLSSTEAEVEFIGAVIRSTAPVRSDARVLWKVEWRAPTAIVSPVIFYVAASAANDDGSPFGDTIHFRSYRLTAD</sequence>
<organism evidence="1">
    <name type="scientific">uncultured Woeseiaceae bacterium</name>
    <dbReference type="NCBI Taxonomy" id="1983305"/>
    <lineage>
        <taxon>Bacteria</taxon>
        <taxon>Pseudomonadati</taxon>
        <taxon>Pseudomonadota</taxon>
        <taxon>Gammaproteobacteria</taxon>
        <taxon>Woeseiales</taxon>
        <taxon>Woeseiaceae</taxon>
        <taxon>environmental samples</taxon>
    </lineage>
</organism>
<evidence type="ECO:0000313" key="1">
    <source>
        <dbReference type="EMBL" id="VUX56114.1"/>
    </source>
</evidence>